<dbReference type="InterPro" id="IPR027417">
    <property type="entry name" value="P-loop_NTPase"/>
</dbReference>
<feature type="compositionally biased region" description="Acidic residues" evidence="2">
    <location>
        <begin position="1079"/>
        <end position="1089"/>
    </location>
</feature>
<keyword evidence="6" id="KW-0966">Cell projection</keyword>
<dbReference type="GO" id="GO:0016887">
    <property type="term" value="F:ATP hydrolysis activity"/>
    <property type="evidence" value="ECO:0007669"/>
    <property type="project" value="InterPro"/>
</dbReference>
<feature type="domain" description="PilB3-like C-terminal" evidence="4">
    <location>
        <begin position="755"/>
        <end position="821"/>
    </location>
</feature>
<dbReference type="Gene3D" id="3.40.50.300">
    <property type="entry name" value="P-loop containing nucleotide triphosphate hydrolases"/>
    <property type="match status" value="1"/>
</dbReference>
<evidence type="ECO:0000256" key="2">
    <source>
        <dbReference type="SAM" id="MobiDB-lite"/>
    </source>
</evidence>
<dbReference type="Gene3D" id="3.30.450.380">
    <property type="match status" value="1"/>
</dbReference>
<feature type="compositionally biased region" description="Acidic residues" evidence="2">
    <location>
        <begin position="1133"/>
        <end position="1157"/>
    </location>
</feature>
<feature type="compositionally biased region" description="Basic and acidic residues" evidence="2">
    <location>
        <begin position="976"/>
        <end position="990"/>
    </location>
</feature>
<feature type="compositionally biased region" description="Acidic residues" evidence="2">
    <location>
        <begin position="1373"/>
        <end position="1392"/>
    </location>
</feature>
<feature type="compositionally biased region" description="Low complexity" evidence="2">
    <location>
        <begin position="1121"/>
        <end position="1132"/>
    </location>
</feature>
<keyword evidence="6" id="KW-0282">Flagellum</keyword>
<dbReference type="RefSeq" id="WP_090505224.1">
    <property type="nucleotide sequence ID" value="NZ_FNWL01000001.1"/>
</dbReference>
<keyword evidence="6" id="KW-0969">Cilium</keyword>
<feature type="region of interest" description="Disordered" evidence="2">
    <location>
        <begin position="932"/>
        <end position="1416"/>
    </location>
</feature>
<feature type="compositionally biased region" description="Acidic residues" evidence="2">
    <location>
        <begin position="1331"/>
        <end position="1353"/>
    </location>
</feature>
<proteinExistence type="inferred from homology"/>
<dbReference type="PANTHER" id="PTHR30486:SF6">
    <property type="entry name" value="TYPE IV PILUS RETRACTATION ATPASE PILT"/>
    <property type="match status" value="1"/>
</dbReference>
<keyword evidence="7" id="KW-1185">Reference proteome</keyword>
<dbReference type="Pfam" id="PF00437">
    <property type="entry name" value="T2SSE"/>
    <property type="match status" value="1"/>
</dbReference>
<evidence type="ECO:0000256" key="1">
    <source>
        <dbReference type="ARBA" id="ARBA00006611"/>
    </source>
</evidence>
<dbReference type="Pfam" id="PF23990">
    <property type="entry name" value="PilB3_N"/>
    <property type="match status" value="1"/>
</dbReference>
<name>A0A1H6FMV5_9EURY</name>
<feature type="domain" description="Bacterial type II secretion system protein E" evidence="3">
    <location>
        <begin position="506"/>
        <end position="718"/>
    </location>
</feature>
<feature type="domain" description="PilB3-like N-terminal" evidence="5">
    <location>
        <begin position="232"/>
        <end position="273"/>
    </location>
</feature>
<dbReference type="CDD" id="cd01130">
    <property type="entry name" value="VirB11-like_ATPase"/>
    <property type="match status" value="1"/>
</dbReference>
<evidence type="ECO:0000259" key="4">
    <source>
        <dbReference type="Pfam" id="PF23989"/>
    </source>
</evidence>
<dbReference type="InterPro" id="IPR001482">
    <property type="entry name" value="T2SS/T4SS_dom"/>
</dbReference>
<gene>
    <name evidence="6" type="ORF">SAMN04487967_0722</name>
</gene>
<feature type="compositionally biased region" description="Acidic residues" evidence="2">
    <location>
        <begin position="1302"/>
        <end position="1314"/>
    </location>
</feature>
<feature type="region of interest" description="Disordered" evidence="2">
    <location>
        <begin position="54"/>
        <end position="85"/>
    </location>
</feature>
<sequence length="1416" mass="156266">MAIDDADQSDSGDFSEREESDLESGADADANPSARVGEYTWEDFMIEHGYGTEVSTLYPDEPTGDEQLGLDTDESQTVPTGADWDRVDFDPTAYLGIHPDDLRSETMPVAGDNADVLQDIFLEYVDPETTPVTKDVWTWEHYKWEYYYDDDGSRPRDGDGEIIRHDKEEALGFDPETLEQRLFAGDEAAMELDELVEERTVNIQDEIDEDDFFSSVDGNTTVSNRYDLEKAVPMDKKTHFREVERYWVNKPYAYVVIFHSEKENEKKYYMVEPYLNEIELELQEFLSGKLRTAIKYSDDGIKEKATEDGRRVVIEDEARRLLKRYDLFEKTGGGTQQSILETFQSLGDLQSLQNILDDESNKSNESNESNESDESDEADEDGSAKDDTDEAASEGELEPMSDPETTQLEGIEVRPEPAILADDPDTLNEYQVEKLLYQLKRNFIGYERIDGIKHDINVEDVSCDGYNSPVFVYHSEYEQIISNIYHGDDELDDFVVKLAQRSGKGISKRLPQVDATLPDGSRAQLTLGQEVSDHGTNYTIRQFKDVPFTPIDLINWNTFSLDEMAFLWLAIENHKSLIFAGGTASGKTTSLNAVSLFIPSSAKIVSIEDTREVELPQRNWIASVTRPSFSDDEQGDVDEFDLLEAALRQRPDYIVMGEIRGEEGRTLFQVMSTGHTTYTTFHADSVDEVLKRFTTDPINVSKTMFTALDLVSIQTQTRVQGRKVRRNKSLTEINHYEAEHDEINVQDVYQWQAETDEYLKMGDSNTLDEIQFDRGWSNEKLQEELFKREVILAYLIKNGLNTYAEVAATAQAFINDPDTILTLIANGQLEESLTDLREMESVLIDVDQEKEELVPRPDASSETYNLSMDILERAEESLFEEYRGKVPSGLASALGNIEDEEPIDVEQGDGDAFDFEESADGAVDENEWELDDGSSAFGVETADGEREPAWLSDDTGFEIGASGEVDTTADASASSSREDQSDSNQRRRTADTQSAETAVEQSSTGAGESASTPAASTPNESATIFPSDDPDEDDLGGLFDDMGETIDQLESTDSPAESKSLEAEPSTDNLDTESLFPDGDFESIFDPDGNDPSKSTDAGSKTDDIETAIRDVQSEDTAVNESPSTTSDSSTTESDESESDDTQPADAGEPDPDETESIDPPTIELGDSKVDDTESADPPTIELGDSKVDDTESADPPTIELGDSDEEENESVDPPTIELGDASDDDQDEATENDEDDPSSSPEPMAGDPTEAASSGETSDDEAIPAAPPDSSEEADVGEGESTTALEDGDADDNGTSQSEGDVAEEDTGEDASLEETANAAAVDTGGNESLFEDETDSVFSETDETPDDDDSLFDSTDQVQTDDSIFSHDKTVDDDETADDDETVDDNESAADADTPDHETTDGESTLDDSEETNS</sequence>
<protein>
    <submittedName>
        <fullName evidence="6">Flagellar protein FlaI</fullName>
    </submittedName>
</protein>
<feature type="compositionally biased region" description="Acidic residues" evidence="2">
    <location>
        <begin position="897"/>
        <end position="914"/>
    </location>
</feature>
<evidence type="ECO:0000313" key="7">
    <source>
        <dbReference type="Proteomes" id="UP000199112"/>
    </source>
</evidence>
<feature type="region of interest" description="Disordered" evidence="2">
    <location>
        <begin position="895"/>
        <end position="914"/>
    </location>
</feature>
<feature type="region of interest" description="Disordered" evidence="2">
    <location>
        <begin position="358"/>
        <end position="422"/>
    </location>
</feature>
<feature type="compositionally biased region" description="Polar residues" evidence="2">
    <location>
        <begin position="1048"/>
        <end position="1057"/>
    </location>
</feature>
<comment type="similarity">
    <text evidence="1">Belongs to the GSP E family.</text>
</comment>
<feature type="compositionally biased region" description="Basic and acidic residues" evidence="2">
    <location>
        <begin position="1100"/>
        <end position="1113"/>
    </location>
</feature>
<evidence type="ECO:0000313" key="6">
    <source>
        <dbReference type="EMBL" id="SEH12249.1"/>
    </source>
</evidence>
<dbReference type="EMBL" id="FNWL01000001">
    <property type="protein sequence ID" value="SEH12249.1"/>
    <property type="molecule type" value="Genomic_DNA"/>
</dbReference>
<dbReference type="InterPro" id="IPR056571">
    <property type="entry name" value="PilB3-like_C"/>
</dbReference>
<feature type="region of interest" description="Disordered" evidence="2">
    <location>
        <begin position="1"/>
        <end position="35"/>
    </location>
</feature>
<evidence type="ECO:0000259" key="3">
    <source>
        <dbReference type="Pfam" id="PF00437"/>
    </source>
</evidence>
<feature type="compositionally biased region" description="Acidic residues" evidence="2">
    <location>
        <begin position="16"/>
        <end position="26"/>
    </location>
</feature>
<feature type="compositionally biased region" description="Acidic residues" evidence="2">
    <location>
        <begin position="368"/>
        <end position="401"/>
    </location>
</feature>
<feature type="compositionally biased region" description="Acidic residues" evidence="2">
    <location>
        <begin position="1406"/>
        <end position="1416"/>
    </location>
</feature>
<feature type="compositionally biased region" description="Acidic residues" evidence="2">
    <location>
        <begin position="1202"/>
        <end position="1211"/>
    </location>
</feature>
<dbReference type="Pfam" id="PF23989">
    <property type="entry name" value="PilB3_C"/>
    <property type="match status" value="1"/>
</dbReference>
<organism evidence="6 7">
    <name type="scientific">Natronorubrum sediminis</name>
    <dbReference type="NCBI Taxonomy" id="640943"/>
    <lineage>
        <taxon>Archaea</taxon>
        <taxon>Methanobacteriati</taxon>
        <taxon>Methanobacteriota</taxon>
        <taxon>Stenosarchaea group</taxon>
        <taxon>Halobacteria</taxon>
        <taxon>Halobacteriales</taxon>
        <taxon>Natrialbaceae</taxon>
        <taxon>Natronorubrum</taxon>
    </lineage>
</organism>
<dbReference type="OrthoDB" id="33500at2157"/>
<feature type="compositionally biased region" description="Acidic residues" evidence="2">
    <location>
        <begin position="1"/>
        <end position="10"/>
    </location>
</feature>
<dbReference type="InterPro" id="IPR056570">
    <property type="entry name" value="PilB3-like_N"/>
</dbReference>
<feature type="compositionally biased region" description="Acidic residues" evidence="2">
    <location>
        <begin position="1221"/>
        <end position="1238"/>
    </location>
</feature>
<dbReference type="PANTHER" id="PTHR30486">
    <property type="entry name" value="TWITCHING MOTILITY PROTEIN PILT"/>
    <property type="match status" value="1"/>
</dbReference>
<accession>A0A1H6FMV5</accession>
<dbReference type="InterPro" id="IPR050921">
    <property type="entry name" value="T4SS_GSP_E_ATPase"/>
</dbReference>
<dbReference type="Proteomes" id="UP000199112">
    <property type="component" value="Unassembled WGS sequence"/>
</dbReference>
<feature type="compositionally biased region" description="Polar residues" evidence="2">
    <location>
        <begin position="991"/>
        <end position="1024"/>
    </location>
</feature>
<evidence type="ECO:0000259" key="5">
    <source>
        <dbReference type="Pfam" id="PF23990"/>
    </source>
</evidence>
<reference evidence="7" key="1">
    <citation type="submission" date="2016-10" db="EMBL/GenBank/DDBJ databases">
        <authorList>
            <person name="Varghese N."/>
            <person name="Submissions S."/>
        </authorList>
    </citation>
    <scope>NUCLEOTIDE SEQUENCE [LARGE SCALE GENOMIC DNA]</scope>
    <source>
        <strain evidence="7">CGMCC 1.8981</strain>
    </source>
</reference>
<dbReference type="SUPFAM" id="SSF52540">
    <property type="entry name" value="P-loop containing nucleoside triphosphate hydrolases"/>
    <property type="match status" value="1"/>
</dbReference>